<name>A0A800MRY7_CYTFI</name>
<reference evidence="2 3" key="1">
    <citation type="journal article" date="2020" name="G3 (Bethesda)">
        <title>Whole Genome Sequencing and Comparative Genomics of Two Nematicidal Bacillus Strains Reveals a Wide Range of Possible Virulence Factors.</title>
        <authorList>
            <person name="Susic N."/>
            <person name="Janezic S."/>
            <person name="Rupnik M."/>
            <person name="Geric Stare B."/>
        </authorList>
    </citation>
    <scope>NUCLEOTIDE SEQUENCE [LARGE SCALE GENOMIC DNA]</scope>
    <source>
        <strain evidence="2 3">I-1582</strain>
    </source>
</reference>
<feature type="transmembrane region" description="Helical" evidence="1">
    <location>
        <begin position="92"/>
        <end position="111"/>
    </location>
</feature>
<feature type="transmembrane region" description="Helical" evidence="1">
    <location>
        <begin position="21"/>
        <end position="44"/>
    </location>
</feature>
<keyword evidence="1" id="KW-1133">Transmembrane helix</keyword>
<dbReference type="OrthoDB" id="3543536at2"/>
<keyword evidence="1" id="KW-0812">Transmembrane</keyword>
<keyword evidence="1" id="KW-0472">Membrane</keyword>
<gene>
    <name evidence="2" type="ORF">KIS1582_4923</name>
</gene>
<protein>
    <submittedName>
        <fullName evidence="2">Uncharacterized protein</fullName>
    </submittedName>
</protein>
<dbReference type="Proteomes" id="UP000465778">
    <property type="component" value="Unassembled WGS sequence"/>
</dbReference>
<feature type="transmembrane region" description="Helical" evidence="1">
    <location>
        <begin position="64"/>
        <end position="85"/>
    </location>
</feature>
<dbReference type="RefSeq" id="WP_159347255.1">
    <property type="nucleotide sequence ID" value="NZ_JBALOT010000095.1"/>
</dbReference>
<comment type="caution">
    <text evidence="2">The sequence shown here is derived from an EMBL/GenBank/DDBJ whole genome shotgun (WGS) entry which is preliminary data.</text>
</comment>
<dbReference type="EMBL" id="VDEM01000116">
    <property type="protein sequence ID" value="KAF0821368.1"/>
    <property type="molecule type" value="Genomic_DNA"/>
</dbReference>
<sequence>MNQNKSKLEITSTTRKLQLAIALSSVIFTIGTTLQNFVIVNTGLIETMMQMTGAQNPAGEAPGFTFWFRIVGCIYILGNALGLLAFRSRSRVLWWTILSVNITQGLGFAMIPPSMWTASTEAYGVWGILPSLITDGGGLILSLVMIISMVKYRTTWAQHRLHQR</sequence>
<evidence type="ECO:0000313" key="3">
    <source>
        <dbReference type="Proteomes" id="UP000465778"/>
    </source>
</evidence>
<proteinExistence type="predicted"/>
<organism evidence="2 3">
    <name type="scientific">Cytobacillus firmus</name>
    <name type="common">Bacillus firmus</name>
    <dbReference type="NCBI Taxonomy" id="1399"/>
    <lineage>
        <taxon>Bacteria</taxon>
        <taxon>Bacillati</taxon>
        <taxon>Bacillota</taxon>
        <taxon>Bacilli</taxon>
        <taxon>Bacillales</taxon>
        <taxon>Bacillaceae</taxon>
        <taxon>Cytobacillus</taxon>
    </lineage>
</organism>
<accession>A0A800MRY7</accession>
<evidence type="ECO:0000313" key="2">
    <source>
        <dbReference type="EMBL" id="KAF0821368.1"/>
    </source>
</evidence>
<feature type="transmembrane region" description="Helical" evidence="1">
    <location>
        <begin position="123"/>
        <end position="150"/>
    </location>
</feature>
<dbReference type="AlphaFoldDB" id="A0A800MRY7"/>
<evidence type="ECO:0000256" key="1">
    <source>
        <dbReference type="SAM" id="Phobius"/>
    </source>
</evidence>